<organism evidence="1 2">
    <name type="scientific">Porites lobata</name>
    <dbReference type="NCBI Taxonomy" id="104759"/>
    <lineage>
        <taxon>Eukaryota</taxon>
        <taxon>Metazoa</taxon>
        <taxon>Cnidaria</taxon>
        <taxon>Anthozoa</taxon>
        <taxon>Hexacorallia</taxon>
        <taxon>Scleractinia</taxon>
        <taxon>Fungiina</taxon>
        <taxon>Poritidae</taxon>
        <taxon>Porites</taxon>
    </lineage>
</organism>
<feature type="non-terminal residue" evidence="1">
    <location>
        <position position="1"/>
    </location>
</feature>
<gene>
    <name evidence="1" type="ORF">PLOB_00036389</name>
</gene>
<sequence length="149" mass="16862">GFSEGSKKKKQQNPFREAFGRIKDMRSFLLGIPLLALTASVQVNERSKLIKACGIIQPVIVDVSPNKENITYNFMAVLKEKETVSHLRWITEMVIKNNGKDTPQTIVFCNTFNDISAVLRYLLLVMTLERELVSLGSTMQSRGNLRKSE</sequence>
<proteinExistence type="predicted"/>
<evidence type="ECO:0000313" key="1">
    <source>
        <dbReference type="EMBL" id="CAH3132029.1"/>
    </source>
</evidence>
<comment type="caution">
    <text evidence="1">The sequence shown here is derived from an EMBL/GenBank/DDBJ whole genome shotgun (WGS) entry which is preliminary data.</text>
</comment>
<name>A0ABN8P357_9CNID</name>
<reference evidence="1 2" key="1">
    <citation type="submission" date="2022-05" db="EMBL/GenBank/DDBJ databases">
        <authorList>
            <consortium name="Genoscope - CEA"/>
            <person name="William W."/>
        </authorList>
    </citation>
    <scope>NUCLEOTIDE SEQUENCE [LARGE SCALE GENOMIC DNA]</scope>
</reference>
<dbReference type="EMBL" id="CALNXK010000050">
    <property type="protein sequence ID" value="CAH3132029.1"/>
    <property type="molecule type" value="Genomic_DNA"/>
</dbReference>
<protein>
    <submittedName>
        <fullName evidence="1">Uncharacterized protein</fullName>
    </submittedName>
</protein>
<evidence type="ECO:0000313" key="2">
    <source>
        <dbReference type="Proteomes" id="UP001159405"/>
    </source>
</evidence>
<dbReference type="Proteomes" id="UP001159405">
    <property type="component" value="Unassembled WGS sequence"/>
</dbReference>
<accession>A0ABN8P357</accession>
<keyword evidence="2" id="KW-1185">Reference proteome</keyword>